<evidence type="ECO:0000313" key="2">
    <source>
        <dbReference type="Proteomes" id="UP001500307"/>
    </source>
</evidence>
<gene>
    <name evidence="1" type="ORF">GCM10023176_58940</name>
</gene>
<proteinExistence type="predicted"/>
<evidence type="ECO:0000313" key="1">
    <source>
        <dbReference type="EMBL" id="GAA4580033.1"/>
    </source>
</evidence>
<sequence>MQGQYNHGDAYYRCRFPQEYALANQVAHPSNVYLREDALTDPLDTWLTSAFTPHRIEQTITAMADAQPLDQPPALATAAQTIITECDAKLERYRAALDAGADPAVVTGWTSQTQAERARAEADLHAQSGNSPRRMSPTEIKGLVQALGDIATVLRDADPADKAEVYRQLGLRLTYQPETQTVRAVVDLSAHRGVMVCVRGGT</sequence>
<dbReference type="EMBL" id="BAABGU010000054">
    <property type="protein sequence ID" value="GAA4580033.1"/>
    <property type="molecule type" value="Genomic_DNA"/>
</dbReference>
<reference evidence="2" key="1">
    <citation type="journal article" date="2019" name="Int. J. Syst. Evol. Microbiol.">
        <title>The Global Catalogue of Microorganisms (GCM) 10K type strain sequencing project: providing services to taxonomists for standard genome sequencing and annotation.</title>
        <authorList>
            <consortium name="The Broad Institute Genomics Platform"/>
            <consortium name="The Broad Institute Genome Sequencing Center for Infectious Disease"/>
            <person name="Wu L."/>
            <person name="Ma J."/>
        </authorList>
    </citation>
    <scope>NUCLEOTIDE SEQUENCE [LARGE SCALE GENOMIC DNA]</scope>
    <source>
        <strain evidence="2">JCM 3175</strain>
    </source>
</reference>
<name>A0ABP8T231_9ACTN</name>
<organism evidence="1 2">
    <name type="scientific">Micromonospora coerulea</name>
    <dbReference type="NCBI Taxonomy" id="47856"/>
    <lineage>
        <taxon>Bacteria</taxon>
        <taxon>Bacillati</taxon>
        <taxon>Actinomycetota</taxon>
        <taxon>Actinomycetes</taxon>
        <taxon>Micromonosporales</taxon>
        <taxon>Micromonosporaceae</taxon>
        <taxon>Micromonospora</taxon>
    </lineage>
</organism>
<accession>A0ABP8T231</accession>
<comment type="caution">
    <text evidence="1">The sequence shown here is derived from an EMBL/GenBank/DDBJ whole genome shotgun (WGS) entry which is preliminary data.</text>
</comment>
<dbReference type="Proteomes" id="UP001500307">
    <property type="component" value="Unassembled WGS sequence"/>
</dbReference>
<keyword evidence="2" id="KW-1185">Reference proteome</keyword>
<protein>
    <submittedName>
        <fullName evidence="1">Uncharacterized protein</fullName>
    </submittedName>
</protein>